<dbReference type="EMBL" id="CAEZYQ010000006">
    <property type="protein sequence ID" value="CAB4737914.1"/>
    <property type="molecule type" value="Genomic_DNA"/>
</dbReference>
<proteinExistence type="predicted"/>
<gene>
    <name evidence="2" type="ORF">UFOPK2761_01046</name>
</gene>
<accession>A0A6J6ST09</accession>
<feature type="compositionally biased region" description="Acidic residues" evidence="1">
    <location>
        <begin position="56"/>
        <end position="68"/>
    </location>
</feature>
<evidence type="ECO:0000256" key="1">
    <source>
        <dbReference type="SAM" id="MobiDB-lite"/>
    </source>
</evidence>
<feature type="compositionally biased region" description="Basic and acidic residues" evidence="1">
    <location>
        <begin position="25"/>
        <end position="54"/>
    </location>
</feature>
<organism evidence="2">
    <name type="scientific">freshwater metagenome</name>
    <dbReference type="NCBI Taxonomy" id="449393"/>
    <lineage>
        <taxon>unclassified sequences</taxon>
        <taxon>metagenomes</taxon>
        <taxon>ecological metagenomes</taxon>
    </lineage>
</organism>
<reference evidence="2" key="1">
    <citation type="submission" date="2020-05" db="EMBL/GenBank/DDBJ databases">
        <authorList>
            <person name="Chiriac C."/>
            <person name="Salcher M."/>
            <person name="Ghai R."/>
            <person name="Kavagutti S V."/>
        </authorList>
    </citation>
    <scope>NUCLEOTIDE SEQUENCE</scope>
</reference>
<protein>
    <submittedName>
        <fullName evidence="2">Unannotated protein</fullName>
    </submittedName>
</protein>
<feature type="region of interest" description="Disordered" evidence="1">
    <location>
        <begin position="25"/>
        <end position="68"/>
    </location>
</feature>
<sequence>MADGGKPDQYWFNVRLHRVETVEDMSPAKDRLGPYATREEAERALEKVQERNEQWDAADDDWDAVDED</sequence>
<name>A0A6J6ST09_9ZZZZ</name>
<evidence type="ECO:0000313" key="2">
    <source>
        <dbReference type="EMBL" id="CAB4737914.1"/>
    </source>
</evidence>
<dbReference type="AlphaFoldDB" id="A0A6J6ST09"/>